<evidence type="ECO:0000256" key="1">
    <source>
        <dbReference type="ARBA" id="ARBA00004413"/>
    </source>
</evidence>
<accession>A0A811UB34</accession>
<comment type="subcellular location">
    <subcellularLocation>
        <location evidence="1">Cell membrane</location>
        <topology evidence="1">Peripheral membrane protein</topology>
        <orientation evidence="1">Cytoplasmic side</orientation>
    </subcellularLocation>
    <subcellularLocation>
        <location evidence="2">Cytoplasm</location>
    </subcellularLocation>
</comment>
<dbReference type="InterPro" id="IPR050774">
    <property type="entry name" value="KCMF1/Dystrophin"/>
</dbReference>
<evidence type="ECO:0000256" key="4">
    <source>
        <dbReference type="ARBA" id="ARBA00022837"/>
    </source>
</evidence>
<dbReference type="Gene3D" id="1.20.58.60">
    <property type="match status" value="1"/>
</dbReference>
<evidence type="ECO:0000256" key="5">
    <source>
        <dbReference type="ARBA" id="ARBA00023212"/>
    </source>
</evidence>
<proteinExistence type="predicted"/>
<dbReference type="GO" id="GO:0045202">
    <property type="term" value="C:synapse"/>
    <property type="evidence" value="ECO:0007669"/>
    <property type="project" value="GOC"/>
</dbReference>
<evidence type="ECO:0000256" key="6">
    <source>
        <dbReference type="SAM" id="MobiDB-lite"/>
    </source>
</evidence>
<keyword evidence="4" id="KW-0106">Calcium</keyword>
<sequence>MSLMKFVFPTLFIAENASIPKTLEDLTSRVASAEATKTSWQPPASAQEATEQMQHLQRLRDKMTTAGALLDDCNEQQAFFTANQVLVPAVCLSRLEDLNTRMKLLQIAMDERQKTLCNAGANQALENGDDGRTTSNSGTIGPLPNLGQSVKPPWERATTAANVPYYIE</sequence>
<feature type="region of interest" description="Disordered" evidence="6">
    <location>
        <begin position="124"/>
        <end position="151"/>
    </location>
</feature>
<evidence type="ECO:0000313" key="7">
    <source>
        <dbReference type="EMBL" id="CAD6995760.1"/>
    </source>
</evidence>
<dbReference type="Proteomes" id="UP000606786">
    <property type="component" value="Unassembled WGS sequence"/>
</dbReference>
<name>A0A811UB34_CERCA</name>
<dbReference type="PANTHER" id="PTHR12268:SF14">
    <property type="entry name" value="DYSTROPHIN-1"/>
    <property type="match status" value="1"/>
</dbReference>
<gene>
    <name evidence="7" type="ORF">CCAP1982_LOCUS4463</name>
</gene>
<reference evidence="7" key="1">
    <citation type="submission" date="2020-11" db="EMBL/GenBank/DDBJ databases">
        <authorList>
            <person name="Whitehead M."/>
        </authorList>
    </citation>
    <scope>NUCLEOTIDE SEQUENCE</scope>
    <source>
        <strain evidence="7">EGII</strain>
    </source>
</reference>
<dbReference type="OrthoDB" id="10057795at2759"/>
<dbReference type="SUPFAM" id="SSF46966">
    <property type="entry name" value="Spectrin repeat"/>
    <property type="match status" value="1"/>
</dbReference>
<evidence type="ECO:0000256" key="2">
    <source>
        <dbReference type="ARBA" id="ARBA00004496"/>
    </source>
</evidence>
<dbReference type="EMBL" id="CAJHJT010000001">
    <property type="protein sequence ID" value="CAD6995760.1"/>
    <property type="molecule type" value="Genomic_DNA"/>
</dbReference>
<keyword evidence="3" id="KW-0963">Cytoplasm</keyword>
<organism evidence="7 8">
    <name type="scientific">Ceratitis capitata</name>
    <name type="common">Mediterranean fruit fly</name>
    <name type="synonym">Tephritis capitata</name>
    <dbReference type="NCBI Taxonomy" id="7213"/>
    <lineage>
        <taxon>Eukaryota</taxon>
        <taxon>Metazoa</taxon>
        <taxon>Ecdysozoa</taxon>
        <taxon>Arthropoda</taxon>
        <taxon>Hexapoda</taxon>
        <taxon>Insecta</taxon>
        <taxon>Pterygota</taxon>
        <taxon>Neoptera</taxon>
        <taxon>Endopterygota</taxon>
        <taxon>Diptera</taxon>
        <taxon>Brachycera</taxon>
        <taxon>Muscomorpha</taxon>
        <taxon>Tephritoidea</taxon>
        <taxon>Tephritidae</taxon>
        <taxon>Ceratitis</taxon>
        <taxon>Ceratitis</taxon>
    </lineage>
</organism>
<dbReference type="AlphaFoldDB" id="A0A811UB34"/>
<keyword evidence="8" id="KW-1185">Reference proteome</keyword>
<dbReference type="PANTHER" id="PTHR12268">
    <property type="entry name" value="E3 UBIQUITIN-PROTEIN LIGASE KCMF1"/>
    <property type="match status" value="1"/>
</dbReference>
<keyword evidence="5" id="KW-0206">Cytoskeleton</keyword>
<comment type="caution">
    <text evidence="7">The sequence shown here is derived from an EMBL/GenBank/DDBJ whole genome shotgun (WGS) entry which is preliminary data.</text>
</comment>
<protein>
    <submittedName>
        <fullName evidence="7">(Mediterranean fruit fly) hypothetical protein</fullName>
    </submittedName>
</protein>
<dbReference type="GO" id="GO:0005886">
    <property type="term" value="C:plasma membrane"/>
    <property type="evidence" value="ECO:0007669"/>
    <property type="project" value="TreeGrafter"/>
</dbReference>
<evidence type="ECO:0000313" key="8">
    <source>
        <dbReference type="Proteomes" id="UP000606786"/>
    </source>
</evidence>
<evidence type="ECO:0000256" key="3">
    <source>
        <dbReference type="ARBA" id="ARBA00022490"/>
    </source>
</evidence>
<dbReference type="GO" id="GO:0099536">
    <property type="term" value="P:synaptic signaling"/>
    <property type="evidence" value="ECO:0007669"/>
    <property type="project" value="TreeGrafter"/>
</dbReference>